<dbReference type="EMBL" id="CABVPY010000009">
    <property type="protein sequence ID" value="VWB42983.1"/>
    <property type="molecule type" value="Genomic_DNA"/>
</dbReference>
<gene>
    <name evidence="2" type="ORF">BLA6863_01921</name>
</gene>
<accession>A0A6P2JJK7</accession>
<name>A0A6P2JJK7_BURL3</name>
<protein>
    <submittedName>
        <fullName evidence="2">Uncharacterized protein</fullName>
    </submittedName>
</protein>
<feature type="region of interest" description="Disordered" evidence="1">
    <location>
        <begin position="164"/>
        <end position="206"/>
    </location>
</feature>
<proteinExistence type="predicted"/>
<dbReference type="AlphaFoldDB" id="A0A6P2JJK7"/>
<reference evidence="2 3" key="1">
    <citation type="submission" date="2019-09" db="EMBL/GenBank/DDBJ databases">
        <authorList>
            <person name="Depoorter E."/>
        </authorList>
    </citation>
    <scope>NUCLEOTIDE SEQUENCE [LARGE SCALE GENOMIC DNA]</scope>
    <source>
        <strain evidence="2">LMG 6863</strain>
    </source>
</reference>
<dbReference type="Proteomes" id="UP000494170">
    <property type="component" value="Unassembled WGS sequence"/>
</dbReference>
<organism evidence="2 3">
    <name type="scientific">Burkholderia lata (strain ATCC 17760 / DSM 23089 / LMG 22485 / NCIMB 9086 / R18194 / 383)</name>
    <dbReference type="NCBI Taxonomy" id="482957"/>
    <lineage>
        <taxon>Bacteria</taxon>
        <taxon>Pseudomonadati</taxon>
        <taxon>Pseudomonadota</taxon>
        <taxon>Betaproteobacteria</taxon>
        <taxon>Burkholderiales</taxon>
        <taxon>Burkholderiaceae</taxon>
        <taxon>Burkholderia</taxon>
        <taxon>Burkholderia cepacia complex</taxon>
    </lineage>
</organism>
<evidence type="ECO:0000313" key="3">
    <source>
        <dbReference type="Proteomes" id="UP000494170"/>
    </source>
</evidence>
<sequence length="206" mass="23530">MRKEKREAASKDFDRLLADDDLAKLRAVFDACDMKGRGGLGKWAALSLEQYPGNPEHWFIEESADAADAYGNTALHVHICSRRAYERRTSPVHGRHSRRLPTCLAAARRRHAVQVVGQLRVVDNRMPAARRPTIRKFRKNCLANIAPHPHFGRCHRPTVSLRLTTGHRGRKSSEQSDRLPIPYRNQRMPTRFTDTASAYDGDKRVR</sequence>
<evidence type="ECO:0000313" key="2">
    <source>
        <dbReference type="EMBL" id="VWB42983.1"/>
    </source>
</evidence>
<evidence type="ECO:0000256" key="1">
    <source>
        <dbReference type="SAM" id="MobiDB-lite"/>
    </source>
</evidence>